<dbReference type="KEGG" id="naci:NUH88_21665"/>
<feature type="domain" description="ABC transporter" evidence="5">
    <location>
        <begin position="27"/>
        <end position="262"/>
    </location>
</feature>
<dbReference type="SUPFAM" id="SSF52540">
    <property type="entry name" value="P-loop containing nucleoside triphosphate hydrolases"/>
    <property type="match status" value="1"/>
</dbReference>
<evidence type="ECO:0000313" key="6">
    <source>
        <dbReference type="EMBL" id="UUX49983.1"/>
    </source>
</evidence>
<keyword evidence="3" id="KW-0547">Nucleotide-binding</keyword>
<evidence type="ECO:0000313" key="7">
    <source>
        <dbReference type="Proteomes" id="UP001060336"/>
    </source>
</evidence>
<dbReference type="CDD" id="cd03220">
    <property type="entry name" value="ABC_KpsT_Wzt"/>
    <property type="match status" value="1"/>
</dbReference>
<dbReference type="Pfam" id="PF00005">
    <property type="entry name" value="ABC_tran"/>
    <property type="match status" value="1"/>
</dbReference>
<dbReference type="GO" id="GO:0016020">
    <property type="term" value="C:membrane"/>
    <property type="evidence" value="ECO:0007669"/>
    <property type="project" value="InterPro"/>
</dbReference>
<keyword evidence="4 6" id="KW-0067">ATP-binding</keyword>
<dbReference type="EMBL" id="CP102480">
    <property type="protein sequence ID" value="UUX49983.1"/>
    <property type="molecule type" value="Genomic_DNA"/>
</dbReference>
<gene>
    <name evidence="6" type="ORF">NUH88_21665</name>
</gene>
<dbReference type="GO" id="GO:0140359">
    <property type="term" value="F:ABC-type transporter activity"/>
    <property type="evidence" value="ECO:0007669"/>
    <property type="project" value="InterPro"/>
</dbReference>
<dbReference type="CDD" id="cd10147">
    <property type="entry name" value="Wzt_C-like"/>
    <property type="match status" value="1"/>
</dbReference>
<sequence length="446" mass="49264">MSMQDAASMTAREATDETFAIDISGITKVFNVYRQPLDRLKQALFRGRRNYFTPFTALQNVSFQVRRGETVGIVGRNGSGKSTLLQIVAGLLNATEGSVTVNGRVSALLELGAGFNPAATGRENIYMNGAILGLSQKEIDDRFDDIVAFSGLAEFLDRPVETYSSGMFVRLAFAVAVSVDPEIFIVDEALAVGDEGFQRKCFARIEELKRRGATILFVSHAAGMITQLCDRAVLLDRGEMLMDGSPKAVIASYHKLTHAPPNQFEAVREEIRSDETVQTDANEAHDVQMVPESRTSYVSLGAEIQDPRVETLDGKPVNLLVRGRKYIFRYRVAFTEDREKVLFAMMVKTMQGVLLAGRTTHSIRRHVPDYSAGDVIDVVYEFECNLTPGTYFLNAGVNGLYENERKSLHRIMDAAMFKVLPDDDDTITGMVAMDVVTRVERVGAAG</sequence>
<dbReference type="GO" id="GO:0016887">
    <property type="term" value="F:ATP hydrolysis activity"/>
    <property type="evidence" value="ECO:0007669"/>
    <property type="project" value="InterPro"/>
</dbReference>
<proteinExistence type="inferred from homology"/>
<dbReference type="Gene3D" id="3.40.50.300">
    <property type="entry name" value="P-loop containing nucleotide triphosphate hydrolases"/>
    <property type="match status" value="1"/>
</dbReference>
<dbReference type="InterPro" id="IPR015860">
    <property type="entry name" value="ABC_transpr_TagH-like"/>
</dbReference>
<dbReference type="InterPro" id="IPR003593">
    <property type="entry name" value="AAA+_ATPase"/>
</dbReference>
<evidence type="ECO:0000256" key="3">
    <source>
        <dbReference type="ARBA" id="ARBA00022741"/>
    </source>
</evidence>
<accession>A0A9J7ARV1</accession>
<dbReference type="GO" id="GO:0005524">
    <property type="term" value="F:ATP binding"/>
    <property type="evidence" value="ECO:0007669"/>
    <property type="project" value="UniProtKB-KW"/>
</dbReference>
<dbReference type="PANTHER" id="PTHR46743:SF2">
    <property type="entry name" value="TEICHOIC ACIDS EXPORT ATP-BINDING PROTEIN TAGH"/>
    <property type="match status" value="1"/>
</dbReference>
<dbReference type="RefSeq" id="WP_257768928.1">
    <property type="nucleotide sequence ID" value="NZ_CP102480.1"/>
</dbReference>
<keyword evidence="7" id="KW-1185">Reference proteome</keyword>
<name>A0A9J7ARV1_9PROT</name>
<evidence type="ECO:0000256" key="1">
    <source>
        <dbReference type="ARBA" id="ARBA00005417"/>
    </source>
</evidence>
<organism evidence="6 7">
    <name type="scientific">Nisaea acidiphila</name>
    <dbReference type="NCBI Taxonomy" id="1862145"/>
    <lineage>
        <taxon>Bacteria</taxon>
        <taxon>Pseudomonadati</taxon>
        <taxon>Pseudomonadota</taxon>
        <taxon>Alphaproteobacteria</taxon>
        <taxon>Rhodospirillales</taxon>
        <taxon>Thalassobaculaceae</taxon>
        <taxon>Nisaea</taxon>
    </lineage>
</organism>
<dbReference type="InterPro" id="IPR027417">
    <property type="entry name" value="P-loop_NTPase"/>
</dbReference>
<keyword evidence="2" id="KW-0813">Transport</keyword>
<protein>
    <submittedName>
        <fullName evidence="6">ABC transporter ATP-binding protein</fullName>
    </submittedName>
</protein>
<dbReference type="PROSITE" id="PS50893">
    <property type="entry name" value="ABC_TRANSPORTER_2"/>
    <property type="match status" value="1"/>
</dbReference>
<dbReference type="Proteomes" id="UP001060336">
    <property type="component" value="Chromosome"/>
</dbReference>
<dbReference type="SMART" id="SM00382">
    <property type="entry name" value="AAA"/>
    <property type="match status" value="1"/>
</dbReference>
<dbReference type="Gene3D" id="2.70.50.60">
    <property type="entry name" value="abc- transporter (atp binding component) like domain"/>
    <property type="match status" value="1"/>
</dbReference>
<dbReference type="InterPro" id="IPR029439">
    <property type="entry name" value="Wzt_C"/>
</dbReference>
<dbReference type="InterPro" id="IPR050683">
    <property type="entry name" value="Bact_Polysacc_Export_ATP-bd"/>
</dbReference>
<evidence type="ECO:0000259" key="5">
    <source>
        <dbReference type="PROSITE" id="PS50893"/>
    </source>
</evidence>
<dbReference type="InterPro" id="IPR017871">
    <property type="entry name" value="ABC_transporter-like_CS"/>
</dbReference>
<evidence type="ECO:0000256" key="4">
    <source>
        <dbReference type="ARBA" id="ARBA00022840"/>
    </source>
</evidence>
<dbReference type="PANTHER" id="PTHR46743">
    <property type="entry name" value="TEICHOIC ACIDS EXPORT ATP-BINDING PROTEIN TAGH"/>
    <property type="match status" value="1"/>
</dbReference>
<dbReference type="Pfam" id="PF14524">
    <property type="entry name" value="Wzt_C"/>
    <property type="match status" value="1"/>
</dbReference>
<reference evidence="6" key="1">
    <citation type="submission" date="2022-08" db="EMBL/GenBank/DDBJ databases">
        <title>Nisaea acidiphila sp. nov., isolated from a marine algal debris and emended description of the genus Nisaea Urios et al. 2008.</title>
        <authorList>
            <person name="Kwon K."/>
        </authorList>
    </citation>
    <scope>NUCLEOTIDE SEQUENCE</scope>
    <source>
        <strain evidence="6">MEBiC11861</strain>
    </source>
</reference>
<dbReference type="PROSITE" id="PS00211">
    <property type="entry name" value="ABC_TRANSPORTER_1"/>
    <property type="match status" value="1"/>
</dbReference>
<comment type="similarity">
    <text evidence="1">Belongs to the ABC transporter superfamily.</text>
</comment>
<evidence type="ECO:0000256" key="2">
    <source>
        <dbReference type="ARBA" id="ARBA00022448"/>
    </source>
</evidence>
<dbReference type="AlphaFoldDB" id="A0A9J7ARV1"/>
<dbReference type="InterPro" id="IPR003439">
    <property type="entry name" value="ABC_transporter-like_ATP-bd"/>
</dbReference>